<feature type="region of interest" description="Disordered" evidence="6">
    <location>
        <begin position="635"/>
        <end position="659"/>
    </location>
</feature>
<dbReference type="PANTHER" id="PTHR43092">
    <property type="entry name" value="L-CYSTEINE DESULFHYDRASE"/>
    <property type="match status" value="1"/>
</dbReference>
<proteinExistence type="inferred from homology"/>
<gene>
    <name evidence="8" type="ORF">F5Z01DRAFT_716153</name>
</gene>
<sequence>MPTLHIEPTSHDHLQDIANAILKARKVVVVTGAGISTNSGIPDFRSKNGLYSLIQEQYDAAARLESQQSSQSTDAEEESPIIELQQVVDAQLRREQNGNEAAAEQSDDKDSNQASKRRRITRSTTVEVFSQLATPKRVENLAPTSPLSSPPSHFWHPSSPLSSPPAAFFDSHALRSSSLADRDSVMSLRSESSSESDADVDDNEETESSFRRHKLPPIKGKDLFDAQIWSDPKKTSVFYTFATSLRQKVRDCQPTTSHHFIRHLKDRGKLVRCYTQNIDRIEEKVGLSTSLSEGPGDKGRFSRRSIRAGNASQLSRMVGEAAHDSQQVQQPPVAPPAAKSGVECVYLHGSLETLACFRCKLESSWDGLETVTISGQQPQCPHCIGETTAREEKGKRALGVGLLRPNIILYGEEHPRGDLIGPIIEQDVALSPDVMLIMGTSLRVHGLKFIVREFAKAIHNNGKGKVIFINLTKPPESTWGDILDYWIQWDCDAWVTDLQARVPALWQEASETEKKPKPVPAYPVALRDHKQNGAYWTCKIMDELYQITGNPALARKPKIPRLRSTQSDASASSQASQSSETFSAPAGAPSAAIASDSQPQTHQAPGAQPGPIGPRPAYLHQPLLPMNGCALPPPFLLHPRPDPMPGPQSPYATPVSTGNRASLSAIPCAIKENPRRRTPKKFFDEVMARPSTKSRPVLGEIVDNNQRRSTISLPASRPGPNGMPPAPWLYTDERQQVTHLSDRMELSCQSITPQGSRNKPLPRPDADTGSSARHTTPEHDAMRTLLSMGLPDSLVLTPQFAAKPPHIGSDLRSWEYIGVTHTRGLVGSTRPVIDRAGGDTLLLYITESADIWIWFIDFHRTDKMTMDATKEVPGQREAVAMGSDGFATFGHALKPEFPFDPEWRNLNQGSFGTAPNAIMARRAHYQRQYELRPDDFIRRELPRLLDESRAEVAKLINAPVQSVVFVSNATEGVNTVLKNLQWNEDGKDVMIGFNTIYDACARAEDFVVDYFKDKVDVTEITLTYPIEDDEIIALFRERVKKIEAEGKRARLALFDIVSSNPGVLFPWEAMVSACRELGIMSLLDGAQGIGMVHLDMTATSPDFMVTNCHKWLHVPRGCAVFHVPERNQHLIPSSLATARGYVPQNNHREGRTQPMPDDGTGKNHFVRNFEWTGTRDDSPFLCVKDAIAWRRDVLGGEDRIISYLQDLNLKGIQHMADKLGTTYLQNKSGTLTNCGMGNVALPLWVGDDGKARAPPGQAVLSKEDAPKAFNWMQDKMFDEYKTFMALWVRWDRFWVRISAQVYLELDDYEWAGRVLGELSERVAKGEFKA</sequence>
<evidence type="ECO:0000256" key="1">
    <source>
        <dbReference type="ARBA" id="ARBA00006924"/>
    </source>
</evidence>
<dbReference type="RefSeq" id="XP_046122697.1">
    <property type="nucleotide sequence ID" value="XM_046266527.1"/>
</dbReference>
<protein>
    <submittedName>
        <fullName evidence="8">Aminotransferase family protein</fullName>
    </submittedName>
</protein>
<dbReference type="Gene3D" id="3.40.50.1220">
    <property type="entry name" value="TPP-binding domain"/>
    <property type="match status" value="2"/>
</dbReference>
<feature type="domain" description="Deacetylase sirtuin-type" evidence="7">
    <location>
        <begin position="7"/>
        <end position="513"/>
    </location>
</feature>
<evidence type="ECO:0000256" key="6">
    <source>
        <dbReference type="SAM" id="MobiDB-lite"/>
    </source>
</evidence>
<dbReference type="InterPro" id="IPR015424">
    <property type="entry name" value="PyrdxlP-dep_Trfase"/>
</dbReference>
<evidence type="ECO:0000256" key="5">
    <source>
        <dbReference type="PROSITE-ProRule" id="PRU00236"/>
    </source>
</evidence>
<dbReference type="EMBL" id="MU251242">
    <property type="protein sequence ID" value="KAG9258773.1"/>
    <property type="molecule type" value="Genomic_DNA"/>
</dbReference>
<keyword evidence="8" id="KW-0032">Aminotransferase</keyword>
<keyword evidence="9" id="KW-1185">Reference proteome</keyword>
<feature type="compositionally biased region" description="Pro residues" evidence="6">
    <location>
        <begin position="635"/>
        <end position="648"/>
    </location>
</feature>
<feature type="compositionally biased region" description="Polar residues" evidence="6">
    <location>
        <begin position="122"/>
        <end position="133"/>
    </location>
</feature>
<dbReference type="InterPro" id="IPR003000">
    <property type="entry name" value="Sirtuin"/>
</dbReference>
<reference evidence="8" key="1">
    <citation type="journal article" date="2021" name="IMA Fungus">
        <title>Genomic characterization of three marine fungi, including Emericellopsis atlantica sp. nov. with signatures of a generalist lifestyle and marine biomass degradation.</title>
        <authorList>
            <person name="Hagestad O.C."/>
            <person name="Hou L."/>
            <person name="Andersen J.H."/>
            <person name="Hansen E.H."/>
            <person name="Altermark B."/>
            <person name="Li C."/>
            <person name="Kuhnert E."/>
            <person name="Cox R.J."/>
            <person name="Crous P.W."/>
            <person name="Spatafora J.W."/>
            <person name="Lail K."/>
            <person name="Amirebrahimi M."/>
            <person name="Lipzen A."/>
            <person name="Pangilinan J."/>
            <person name="Andreopoulos W."/>
            <person name="Hayes R.D."/>
            <person name="Ng V."/>
            <person name="Grigoriev I.V."/>
            <person name="Jackson S.A."/>
            <person name="Sutton T.D.S."/>
            <person name="Dobson A.D.W."/>
            <person name="Rama T."/>
        </authorList>
    </citation>
    <scope>NUCLEOTIDE SEQUENCE</scope>
    <source>
        <strain evidence="8">TS7</strain>
    </source>
</reference>
<evidence type="ECO:0000256" key="3">
    <source>
        <dbReference type="ARBA" id="ARBA00022898"/>
    </source>
</evidence>
<feature type="region of interest" description="Disordered" evidence="6">
    <location>
        <begin position="94"/>
        <end position="161"/>
    </location>
</feature>
<feature type="region of interest" description="Disordered" evidence="6">
    <location>
        <begin position="180"/>
        <end position="212"/>
    </location>
</feature>
<evidence type="ECO:0000256" key="4">
    <source>
        <dbReference type="ARBA" id="ARBA00023027"/>
    </source>
</evidence>
<dbReference type="GeneID" id="70297430"/>
<dbReference type="SUPFAM" id="SSF52467">
    <property type="entry name" value="DHS-like NAD/FAD-binding domain"/>
    <property type="match status" value="1"/>
</dbReference>
<feature type="compositionally biased region" description="Polar residues" evidence="6">
    <location>
        <begin position="650"/>
        <end position="659"/>
    </location>
</feature>
<evidence type="ECO:0000313" key="8">
    <source>
        <dbReference type="EMBL" id="KAG9258773.1"/>
    </source>
</evidence>
<dbReference type="PANTHER" id="PTHR43092:SF2">
    <property type="entry name" value="HERCYNYLCYSTEINE SULFOXIDE LYASE"/>
    <property type="match status" value="1"/>
</dbReference>
<organism evidence="8 9">
    <name type="scientific">Emericellopsis atlantica</name>
    <dbReference type="NCBI Taxonomy" id="2614577"/>
    <lineage>
        <taxon>Eukaryota</taxon>
        <taxon>Fungi</taxon>
        <taxon>Dikarya</taxon>
        <taxon>Ascomycota</taxon>
        <taxon>Pezizomycotina</taxon>
        <taxon>Sordariomycetes</taxon>
        <taxon>Hypocreomycetidae</taxon>
        <taxon>Hypocreales</taxon>
        <taxon>Bionectriaceae</taxon>
        <taxon>Emericellopsis</taxon>
    </lineage>
</organism>
<evidence type="ECO:0000256" key="2">
    <source>
        <dbReference type="ARBA" id="ARBA00022679"/>
    </source>
</evidence>
<dbReference type="Proteomes" id="UP000887229">
    <property type="component" value="Unassembled WGS sequence"/>
</dbReference>
<dbReference type="GO" id="GO:0070403">
    <property type="term" value="F:NAD+ binding"/>
    <property type="evidence" value="ECO:0007669"/>
    <property type="project" value="InterPro"/>
</dbReference>
<dbReference type="PROSITE" id="PS50305">
    <property type="entry name" value="SIRTUIN"/>
    <property type="match status" value="1"/>
</dbReference>
<dbReference type="InterPro" id="IPR029035">
    <property type="entry name" value="DHS-like_NAD/FAD-binding_dom"/>
</dbReference>
<dbReference type="InterPro" id="IPR000192">
    <property type="entry name" value="Aminotrans_V_dom"/>
</dbReference>
<dbReference type="Pfam" id="PF02146">
    <property type="entry name" value="SIR2"/>
    <property type="match status" value="3"/>
</dbReference>
<comment type="caution">
    <text evidence="5">Lacks conserved residue(s) required for the propagation of feature annotation.</text>
</comment>
<dbReference type="InterPro" id="IPR015421">
    <property type="entry name" value="PyrdxlP-dep_Trfase_major"/>
</dbReference>
<feature type="region of interest" description="Disordered" evidence="6">
    <location>
        <begin position="314"/>
        <end position="334"/>
    </location>
</feature>
<evidence type="ECO:0000313" key="9">
    <source>
        <dbReference type="Proteomes" id="UP000887229"/>
    </source>
</evidence>
<dbReference type="InterPro" id="IPR026590">
    <property type="entry name" value="Ssirtuin_cat_dom"/>
</dbReference>
<feature type="region of interest" description="Disordered" evidence="6">
    <location>
        <begin position="750"/>
        <end position="777"/>
    </location>
</feature>
<keyword evidence="2" id="KW-0808">Transferase</keyword>
<dbReference type="SUPFAM" id="SSF53383">
    <property type="entry name" value="PLP-dependent transferases"/>
    <property type="match status" value="1"/>
</dbReference>
<name>A0A9P7ZUW3_9HYPO</name>
<feature type="compositionally biased region" description="Acidic residues" evidence="6">
    <location>
        <begin position="194"/>
        <end position="207"/>
    </location>
</feature>
<feature type="region of interest" description="Disordered" evidence="6">
    <location>
        <begin position="556"/>
        <end position="620"/>
    </location>
</feature>
<dbReference type="GO" id="GO:0008483">
    <property type="term" value="F:transaminase activity"/>
    <property type="evidence" value="ECO:0007669"/>
    <property type="project" value="UniProtKB-KW"/>
</dbReference>
<feature type="compositionally biased region" description="Low complexity" evidence="6">
    <location>
        <begin position="564"/>
        <end position="597"/>
    </location>
</feature>
<accession>A0A9P7ZUW3</accession>
<feature type="region of interest" description="Disordered" evidence="6">
    <location>
        <begin position="710"/>
        <end position="729"/>
    </location>
</feature>
<comment type="similarity">
    <text evidence="1">Belongs to the sirtuin family. Class I subfamily.</text>
</comment>
<dbReference type="Pfam" id="PF00266">
    <property type="entry name" value="Aminotran_5"/>
    <property type="match status" value="1"/>
</dbReference>
<dbReference type="OrthoDB" id="5978656at2759"/>
<comment type="caution">
    <text evidence="8">The sequence shown here is derived from an EMBL/GenBank/DDBJ whole genome shotgun (WGS) entry which is preliminary data.</text>
</comment>
<feature type="compositionally biased region" description="Low complexity" evidence="6">
    <location>
        <begin position="143"/>
        <end position="161"/>
    </location>
</feature>
<evidence type="ECO:0000259" key="7">
    <source>
        <dbReference type="PROSITE" id="PS50305"/>
    </source>
</evidence>
<dbReference type="Gene3D" id="3.40.640.10">
    <property type="entry name" value="Type I PLP-dependent aspartate aminotransferase-like (Major domain)"/>
    <property type="match status" value="1"/>
</dbReference>
<keyword evidence="3" id="KW-0663">Pyridoxal phosphate</keyword>
<keyword evidence="4" id="KW-0520">NAD</keyword>